<proteinExistence type="predicted"/>
<dbReference type="AlphaFoldDB" id="A0A242K4X7"/>
<evidence type="ECO:0000259" key="3">
    <source>
        <dbReference type="Pfam" id="PF13731"/>
    </source>
</evidence>
<dbReference type="Pfam" id="PF13731">
    <property type="entry name" value="WxL"/>
    <property type="match status" value="1"/>
</dbReference>
<feature type="compositionally biased region" description="Polar residues" evidence="1">
    <location>
        <begin position="55"/>
        <end position="65"/>
    </location>
</feature>
<name>A0A242K4X7_9ENTE</name>
<evidence type="ECO:0000256" key="1">
    <source>
        <dbReference type="SAM" id="MobiDB-lite"/>
    </source>
</evidence>
<accession>A0A242K4X7</accession>
<feature type="region of interest" description="Disordered" evidence="1">
    <location>
        <begin position="44"/>
        <end position="73"/>
    </location>
</feature>
<feature type="signal peptide" evidence="2">
    <location>
        <begin position="1"/>
        <end position="21"/>
    </location>
</feature>
<evidence type="ECO:0000313" key="5">
    <source>
        <dbReference type="EMBL" id="WYJ90386.1"/>
    </source>
</evidence>
<protein>
    <recommendedName>
        <fullName evidence="3">WxL domain-containing protein</fullName>
    </recommendedName>
</protein>
<keyword evidence="6" id="KW-1185">Reference proteome</keyword>
<dbReference type="OrthoDB" id="2191863at2"/>
<feature type="compositionally biased region" description="Basic and acidic residues" evidence="1">
    <location>
        <begin position="44"/>
        <end position="54"/>
    </location>
</feature>
<evidence type="ECO:0000313" key="6">
    <source>
        <dbReference type="Proteomes" id="UP000195141"/>
    </source>
</evidence>
<organism evidence="4">
    <name type="scientific">Candidatus Enterococcus clewellii</name>
    <dbReference type="NCBI Taxonomy" id="1834193"/>
    <lineage>
        <taxon>Bacteria</taxon>
        <taxon>Bacillati</taxon>
        <taxon>Bacillota</taxon>
        <taxon>Bacilli</taxon>
        <taxon>Lactobacillales</taxon>
        <taxon>Enterococcaceae</taxon>
        <taxon>Enterococcus</taxon>
    </lineage>
</organism>
<dbReference type="RefSeq" id="WP_086349712.1">
    <property type="nucleotide sequence ID" value="NZ_CP147247.1"/>
</dbReference>
<dbReference type="Proteomes" id="UP000195141">
    <property type="component" value="Chromosome"/>
</dbReference>
<evidence type="ECO:0000256" key="2">
    <source>
        <dbReference type="SAM" id="SignalP"/>
    </source>
</evidence>
<dbReference type="InterPro" id="IPR027994">
    <property type="entry name" value="WxL_dom"/>
</dbReference>
<reference evidence="5" key="3">
    <citation type="submission" date="2024-03" db="EMBL/GenBank/DDBJ databases">
        <title>The Genome Sequence of Enterococcus sp. DIV0242b.</title>
        <authorList>
            <consortium name="The Broad Institute Genomics Platform"/>
            <consortium name="The Broad Institute Microbial Omics Core"/>
            <consortium name="The Broad Institute Genomic Center for Infectious Diseases"/>
            <person name="Earl A."/>
            <person name="Manson A."/>
            <person name="Gilmore M."/>
            <person name="Schwartman J."/>
            <person name="Shea T."/>
            <person name="Abouelleil A."/>
            <person name="Cao P."/>
            <person name="Chapman S."/>
            <person name="Cusick C."/>
            <person name="Young S."/>
            <person name="Neafsey D."/>
            <person name="Nusbaum C."/>
            <person name="Birren B."/>
        </authorList>
    </citation>
    <scope>NUCLEOTIDE SEQUENCE</scope>
    <source>
        <strain evidence="5">9E7_DIV0242</strain>
    </source>
</reference>
<dbReference type="EMBL" id="CP147247">
    <property type="protein sequence ID" value="WYJ90386.1"/>
    <property type="molecule type" value="Genomic_DNA"/>
</dbReference>
<gene>
    <name evidence="5" type="ORF">A5888_002143</name>
    <name evidence="4" type="ORF">A5888_002681</name>
</gene>
<dbReference type="EMBL" id="NGMM01000004">
    <property type="protein sequence ID" value="OTP14580.1"/>
    <property type="molecule type" value="Genomic_DNA"/>
</dbReference>
<sequence>MKLTHKLCGAALVAAAGVALAVPNTTKAVDTDTQQGNAYVEFTRDSKRDDDKTQITEPGTTSGSKATDLDPDFPPKNPGDFGIIYVTPLNFKDHAIVNNTVKEEYFAAPFTGNAAGADRWDSPNFVKFVDDRQTLNHKYSLSADLQTQFTTKVENTDKTLDGATLTYNNMGIKSVDNPVFYSTDNEFINGATIAWDGQDSTKVTMYNNKDADKGIGIYELVFGDDDKNTAAESVKLTVPNTTMVYNGKYTAVIQWTMEAVA</sequence>
<feature type="domain" description="WxL" evidence="3">
    <location>
        <begin position="32"/>
        <end position="259"/>
    </location>
</feature>
<keyword evidence="2" id="KW-0732">Signal</keyword>
<evidence type="ECO:0000313" key="4">
    <source>
        <dbReference type="EMBL" id="OTP14580.1"/>
    </source>
</evidence>
<reference evidence="5" key="2">
    <citation type="submission" date="2017-05" db="EMBL/GenBank/DDBJ databases">
        <authorList>
            <consortium name="The Broad Institute Genomics Platform"/>
            <consortium name="The Broad Institute Genomic Center for Infectious Diseases"/>
            <person name="Earl A."/>
            <person name="Manson A."/>
            <person name="Schwartman J."/>
            <person name="Gilmore M."/>
            <person name="Abouelleil A."/>
            <person name="Cao P."/>
            <person name="Chapman S."/>
            <person name="Cusick C."/>
            <person name="Shea T."/>
            <person name="Young S."/>
            <person name="Neafsey D."/>
            <person name="Nusbaum C."/>
            <person name="Birren B."/>
        </authorList>
    </citation>
    <scope>NUCLEOTIDE SEQUENCE</scope>
    <source>
        <strain evidence="5">9E7_DIV0242</strain>
    </source>
</reference>
<reference evidence="4" key="1">
    <citation type="submission" date="2017-05" db="EMBL/GenBank/DDBJ databases">
        <title>The Genome Sequence of Enterococcus sp. 9E7_DIV0242.</title>
        <authorList>
            <consortium name="The Broad Institute Genomics Platform"/>
            <consortium name="The Broad Institute Genomic Center for Infectious Diseases"/>
            <person name="Earl A."/>
            <person name="Manson A."/>
            <person name="Schwartman J."/>
            <person name="Gilmore M."/>
            <person name="Abouelleil A."/>
            <person name="Cao P."/>
            <person name="Chapman S."/>
            <person name="Cusick C."/>
            <person name="Shea T."/>
            <person name="Young S."/>
            <person name="Neafsey D."/>
            <person name="Nusbaum C."/>
            <person name="Birren B."/>
        </authorList>
    </citation>
    <scope>NUCLEOTIDE SEQUENCE [LARGE SCALE GENOMIC DNA]</scope>
    <source>
        <strain evidence="4">9E7_DIV0242</strain>
    </source>
</reference>
<feature type="chain" id="PRO_5039100714" description="WxL domain-containing protein" evidence="2">
    <location>
        <begin position="22"/>
        <end position="261"/>
    </location>
</feature>